<comment type="similarity">
    <text evidence="1">Belongs to the GSP E family.</text>
</comment>
<accession>A0A1I2HT00</accession>
<dbReference type="GO" id="GO:0005886">
    <property type="term" value="C:plasma membrane"/>
    <property type="evidence" value="ECO:0007669"/>
    <property type="project" value="TreeGrafter"/>
</dbReference>
<dbReference type="SUPFAM" id="SSF52540">
    <property type="entry name" value="P-loop containing nucleoside triphosphate hydrolases"/>
    <property type="match status" value="1"/>
</dbReference>
<protein>
    <submittedName>
        <fullName evidence="5">Type II secretory pathway ATPase GspE/PulE or T4P pilus assembly pathway ATPase PilB</fullName>
    </submittedName>
</protein>
<keyword evidence="3" id="KW-0067">ATP-binding</keyword>
<dbReference type="AlphaFoldDB" id="A0A1I2HT00"/>
<dbReference type="OrthoDB" id="5790493at2"/>
<dbReference type="PANTHER" id="PTHR30258">
    <property type="entry name" value="TYPE II SECRETION SYSTEM PROTEIN GSPE-RELATED"/>
    <property type="match status" value="1"/>
</dbReference>
<feature type="domain" description="Bacterial type II secretion system protein E" evidence="4">
    <location>
        <begin position="167"/>
        <end position="544"/>
    </location>
</feature>
<evidence type="ECO:0000313" key="5">
    <source>
        <dbReference type="EMBL" id="SFF31947.1"/>
    </source>
</evidence>
<dbReference type="Proteomes" id="UP000199119">
    <property type="component" value="Unassembled WGS sequence"/>
</dbReference>
<evidence type="ECO:0000256" key="3">
    <source>
        <dbReference type="ARBA" id="ARBA00022840"/>
    </source>
</evidence>
<dbReference type="RefSeq" id="WP_092942495.1">
    <property type="nucleotide sequence ID" value="NZ_FONX01000028.1"/>
</dbReference>
<evidence type="ECO:0000259" key="4">
    <source>
        <dbReference type="Pfam" id="PF00437"/>
    </source>
</evidence>
<dbReference type="InterPro" id="IPR001482">
    <property type="entry name" value="T2SS/T4SS_dom"/>
</dbReference>
<dbReference type="STRING" id="1177982.SAMN04489711_12811"/>
<sequence>MTVRTPYVMRALQAAGIKRPGLPDERARQVDIARGEIRVESPPPRLDASPAEIPELSQAQPSGEPKVISKQADIPEGEFLDITALEVNPLSAVHAESFAAIINRRGNVVCVLAVEKTSSRMLAEVMARLRSQPPRYTVTYLWASLDIVRMMNEQGSSRLSVETLTESDVEKRAKALLIDAETRGASDIHIETRGDLVEVLYRIHGKRLRMGDMSMRTFDAVANFLFNWQSKDQSRTGSWNKRAIQDAAFSVDLPGEDGGEMHVRFHSAPIHPAGNVQVVMRLLRPPKRSGGFRRLEDVLYTPEQKDQIFEMLTGGSGVVLVVGPTNSGKSSSLQSMVEHIRSVRGPTIKISTIENPVEYEMVGACQMAASEADFEHFLKATLRQDPDAVVVGEIRGEAAAETTKSLILAGHKILTTLHVYEAVGAFSRLLELGIPRGLLAMNGFIAGVVYQRLLPVVCPHCALKLIDVWNTNVLSNPLKGRLSKVLSLDEDDIRIANAAGCERCHFSGYVGRMPIAEVLKPDDKFLELIREKRDAEAKQYWERSLGVRAEWGQSPTALAHGIAAMKKGLIDPRDIEAELKPIDIPTVS</sequence>
<dbReference type="Gene3D" id="3.30.450.90">
    <property type="match status" value="1"/>
</dbReference>
<organism evidence="5 6">
    <name type="scientific">Paracidovorax wautersii</name>
    <dbReference type="NCBI Taxonomy" id="1177982"/>
    <lineage>
        <taxon>Bacteria</taxon>
        <taxon>Pseudomonadati</taxon>
        <taxon>Pseudomonadota</taxon>
        <taxon>Betaproteobacteria</taxon>
        <taxon>Burkholderiales</taxon>
        <taxon>Comamonadaceae</taxon>
        <taxon>Paracidovorax</taxon>
    </lineage>
</organism>
<keyword evidence="6" id="KW-1185">Reference proteome</keyword>
<dbReference type="InterPro" id="IPR027417">
    <property type="entry name" value="P-loop_NTPase"/>
</dbReference>
<dbReference type="EMBL" id="FONX01000028">
    <property type="protein sequence ID" value="SFF31947.1"/>
    <property type="molecule type" value="Genomic_DNA"/>
</dbReference>
<evidence type="ECO:0000256" key="2">
    <source>
        <dbReference type="ARBA" id="ARBA00022741"/>
    </source>
</evidence>
<dbReference type="GO" id="GO:0005524">
    <property type="term" value="F:ATP binding"/>
    <property type="evidence" value="ECO:0007669"/>
    <property type="project" value="UniProtKB-KW"/>
</dbReference>
<evidence type="ECO:0000256" key="1">
    <source>
        <dbReference type="ARBA" id="ARBA00006611"/>
    </source>
</evidence>
<dbReference type="Gene3D" id="3.40.50.300">
    <property type="entry name" value="P-loop containing nucleotide triphosphate hydrolases"/>
    <property type="match status" value="1"/>
</dbReference>
<proteinExistence type="inferred from homology"/>
<dbReference type="PANTHER" id="PTHR30258:SF3">
    <property type="entry name" value="SLL1921 PROTEIN"/>
    <property type="match status" value="1"/>
</dbReference>
<dbReference type="Pfam" id="PF00437">
    <property type="entry name" value="T2SSE"/>
    <property type="match status" value="1"/>
</dbReference>
<evidence type="ECO:0000313" key="6">
    <source>
        <dbReference type="Proteomes" id="UP000199119"/>
    </source>
</evidence>
<name>A0A1I2HT00_9BURK</name>
<dbReference type="GO" id="GO:0016887">
    <property type="term" value="F:ATP hydrolysis activity"/>
    <property type="evidence" value="ECO:0007669"/>
    <property type="project" value="TreeGrafter"/>
</dbReference>
<gene>
    <name evidence="5" type="ORF">SAMN04489711_12811</name>
</gene>
<reference evidence="6" key="1">
    <citation type="submission" date="2016-10" db="EMBL/GenBank/DDBJ databases">
        <authorList>
            <person name="Varghese N."/>
            <person name="Submissions S."/>
        </authorList>
    </citation>
    <scope>NUCLEOTIDE SEQUENCE [LARGE SCALE GENOMIC DNA]</scope>
    <source>
        <strain evidence="6">DSM 27981</strain>
    </source>
</reference>
<keyword evidence="2" id="KW-0547">Nucleotide-binding</keyword>